<proteinExistence type="predicted"/>
<accession>A0AAD2H084</accession>
<evidence type="ECO:0000313" key="3">
    <source>
        <dbReference type="Proteomes" id="UP001295794"/>
    </source>
</evidence>
<reference evidence="2" key="1">
    <citation type="submission" date="2023-11" db="EMBL/GenBank/DDBJ databases">
        <authorList>
            <person name="De Vega J J."/>
            <person name="De Vega J J."/>
        </authorList>
    </citation>
    <scope>NUCLEOTIDE SEQUENCE</scope>
</reference>
<sequence length="112" mass="12086">FAQFRALASSSEAGHCISTGGIMATLPDPFRGTTLRSVGVHQKKSANADQRLGDTTPMRSRPLFRSRPACDSELQPARHPLASTRKLSSAECMHDQVYKTGSKVRSSAGRQA</sequence>
<feature type="region of interest" description="Disordered" evidence="1">
    <location>
        <begin position="38"/>
        <end position="88"/>
    </location>
</feature>
<evidence type="ECO:0000256" key="1">
    <source>
        <dbReference type="SAM" id="MobiDB-lite"/>
    </source>
</evidence>
<dbReference type="EMBL" id="CAVNYO010000097">
    <property type="protein sequence ID" value="CAK5265698.1"/>
    <property type="molecule type" value="Genomic_DNA"/>
</dbReference>
<evidence type="ECO:0000313" key="2">
    <source>
        <dbReference type="EMBL" id="CAK5265698.1"/>
    </source>
</evidence>
<dbReference type="AlphaFoldDB" id="A0AAD2H084"/>
<keyword evidence="3" id="KW-1185">Reference proteome</keyword>
<organism evidence="2 3">
    <name type="scientific">Mycena citricolor</name>
    <dbReference type="NCBI Taxonomy" id="2018698"/>
    <lineage>
        <taxon>Eukaryota</taxon>
        <taxon>Fungi</taxon>
        <taxon>Dikarya</taxon>
        <taxon>Basidiomycota</taxon>
        <taxon>Agaricomycotina</taxon>
        <taxon>Agaricomycetes</taxon>
        <taxon>Agaricomycetidae</taxon>
        <taxon>Agaricales</taxon>
        <taxon>Marasmiineae</taxon>
        <taxon>Mycenaceae</taxon>
        <taxon>Mycena</taxon>
    </lineage>
</organism>
<protein>
    <submittedName>
        <fullName evidence="2">Uncharacterized protein</fullName>
    </submittedName>
</protein>
<dbReference type="Proteomes" id="UP001295794">
    <property type="component" value="Unassembled WGS sequence"/>
</dbReference>
<name>A0AAD2H084_9AGAR</name>
<comment type="caution">
    <text evidence="2">The sequence shown here is derived from an EMBL/GenBank/DDBJ whole genome shotgun (WGS) entry which is preliminary data.</text>
</comment>
<feature type="non-terminal residue" evidence="2">
    <location>
        <position position="112"/>
    </location>
</feature>
<gene>
    <name evidence="2" type="ORF">MYCIT1_LOCUS6884</name>
</gene>